<name>A0AAD6TMJ5_9AGAR</name>
<comment type="caution">
    <text evidence="2">The sequence shown here is derived from an EMBL/GenBank/DDBJ whole genome shotgun (WGS) entry which is preliminary data.</text>
</comment>
<proteinExistence type="predicted"/>
<evidence type="ECO:0000313" key="3">
    <source>
        <dbReference type="Proteomes" id="UP001222325"/>
    </source>
</evidence>
<dbReference type="AlphaFoldDB" id="A0AAD6TMJ5"/>
<evidence type="ECO:0000256" key="1">
    <source>
        <dbReference type="SAM" id="MobiDB-lite"/>
    </source>
</evidence>
<sequence length="267" mass="28396">MFTPHFLLPALALTTQSRWTTAGATPLLEHTSHSQQPARSSVATDMEFAALRLAGRAGSLLLCRRVPRASARTRSDLRGRQERDQRHGAHPATSTRGACAIVAWSKASDGPSVAKDDRDGVLLTTESCRFRARIPLKCLRPPLAHLETLHASGDPQRASALFVVLRTSAIFFRVTRPAASWISVAVCDVFACTPPPLPVLPPSLALATQPRSTSSGTTPPFGHMGSLATDRSTRLFVIADVDAGIGLAEKGGSALASPPDGAPRLRM</sequence>
<gene>
    <name evidence="2" type="ORF">B0H15DRAFT_958682</name>
</gene>
<dbReference type="EMBL" id="JARJCN010000202">
    <property type="protein sequence ID" value="KAJ7063776.1"/>
    <property type="molecule type" value="Genomic_DNA"/>
</dbReference>
<dbReference type="Proteomes" id="UP001222325">
    <property type="component" value="Unassembled WGS sequence"/>
</dbReference>
<reference evidence="2" key="1">
    <citation type="submission" date="2023-03" db="EMBL/GenBank/DDBJ databases">
        <title>Massive genome expansion in bonnet fungi (Mycena s.s.) driven by repeated elements and novel gene families across ecological guilds.</title>
        <authorList>
            <consortium name="Lawrence Berkeley National Laboratory"/>
            <person name="Harder C.B."/>
            <person name="Miyauchi S."/>
            <person name="Viragh M."/>
            <person name="Kuo A."/>
            <person name="Thoen E."/>
            <person name="Andreopoulos B."/>
            <person name="Lu D."/>
            <person name="Skrede I."/>
            <person name="Drula E."/>
            <person name="Henrissat B."/>
            <person name="Morin E."/>
            <person name="Kohler A."/>
            <person name="Barry K."/>
            <person name="LaButti K."/>
            <person name="Morin E."/>
            <person name="Salamov A."/>
            <person name="Lipzen A."/>
            <person name="Mereny Z."/>
            <person name="Hegedus B."/>
            <person name="Baldrian P."/>
            <person name="Stursova M."/>
            <person name="Weitz H."/>
            <person name="Taylor A."/>
            <person name="Grigoriev I.V."/>
            <person name="Nagy L.G."/>
            <person name="Martin F."/>
            <person name="Kauserud H."/>
        </authorList>
    </citation>
    <scope>NUCLEOTIDE SEQUENCE</scope>
    <source>
        <strain evidence="2">CBHHK173m</strain>
    </source>
</reference>
<protein>
    <submittedName>
        <fullName evidence="2">Uncharacterized protein</fullName>
    </submittedName>
</protein>
<organism evidence="2 3">
    <name type="scientific">Mycena belliarum</name>
    <dbReference type="NCBI Taxonomy" id="1033014"/>
    <lineage>
        <taxon>Eukaryota</taxon>
        <taxon>Fungi</taxon>
        <taxon>Dikarya</taxon>
        <taxon>Basidiomycota</taxon>
        <taxon>Agaricomycotina</taxon>
        <taxon>Agaricomycetes</taxon>
        <taxon>Agaricomycetidae</taxon>
        <taxon>Agaricales</taxon>
        <taxon>Marasmiineae</taxon>
        <taxon>Mycenaceae</taxon>
        <taxon>Mycena</taxon>
    </lineage>
</organism>
<evidence type="ECO:0000313" key="2">
    <source>
        <dbReference type="EMBL" id="KAJ7063776.1"/>
    </source>
</evidence>
<keyword evidence="3" id="KW-1185">Reference proteome</keyword>
<feature type="region of interest" description="Disordered" evidence="1">
    <location>
        <begin position="72"/>
        <end position="94"/>
    </location>
</feature>
<feature type="compositionally biased region" description="Basic and acidic residues" evidence="1">
    <location>
        <begin position="73"/>
        <end position="87"/>
    </location>
</feature>
<accession>A0AAD6TMJ5</accession>